<keyword evidence="9" id="KW-1185">Reference proteome</keyword>
<evidence type="ECO:0000256" key="2">
    <source>
        <dbReference type="ARBA" id="ARBA00022448"/>
    </source>
</evidence>
<dbReference type="RefSeq" id="WP_034320103.1">
    <property type="nucleotide sequence ID" value="NZ_JOTP01000006.1"/>
</dbReference>
<evidence type="ECO:0000256" key="3">
    <source>
        <dbReference type="ARBA" id="ARBA00022475"/>
    </source>
</evidence>
<dbReference type="EMBL" id="JOTP01000006">
    <property type="protein sequence ID" value="KEP26885.1"/>
    <property type="molecule type" value="Genomic_DNA"/>
</dbReference>
<reference evidence="8 9" key="1">
    <citation type="submission" date="2012-09" db="EMBL/GenBank/DDBJ databases">
        <title>Genome Sequence of Bacillus sp. DW5-4.</title>
        <authorList>
            <person name="Lai Q."/>
            <person name="Liu Y."/>
            <person name="Shao Z."/>
        </authorList>
    </citation>
    <scope>NUCLEOTIDE SEQUENCE [LARGE SCALE GENOMIC DNA]</scope>
    <source>
        <strain evidence="8 9">DW5-4</strain>
    </source>
</reference>
<feature type="transmembrane region" description="Helical" evidence="7">
    <location>
        <begin position="303"/>
        <end position="320"/>
    </location>
</feature>
<keyword evidence="3" id="KW-1003">Cell membrane</keyword>
<dbReference type="Proteomes" id="UP000028091">
    <property type="component" value="Unassembled WGS sequence"/>
</dbReference>
<feature type="transmembrane region" description="Helical" evidence="7">
    <location>
        <begin position="222"/>
        <end position="241"/>
    </location>
</feature>
<evidence type="ECO:0000256" key="4">
    <source>
        <dbReference type="ARBA" id="ARBA00022692"/>
    </source>
</evidence>
<dbReference type="AlphaFoldDB" id="A0A081LCA9"/>
<name>A0A081LCA9_9BACI</name>
<comment type="caution">
    <text evidence="8">The sequence shown here is derived from an EMBL/GenBank/DDBJ whole genome shotgun (WGS) entry which is preliminary data.</text>
</comment>
<evidence type="ECO:0000313" key="9">
    <source>
        <dbReference type="Proteomes" id="UP000028091"/>
    </source>
</evidence>
<keyword evidence="4 7" id="KW-0812">Transmembrane</keyword>
<dbReference type="OrthoDB" id="2351575at2"/>
<feature type="transmembrane region" description="Helical" evidence="7">
    <location>
        <begin position="165"/>
        <end position="186"/>
    </location>
</feature>
<dbReference type="CDD" id="cd06173">
    <property type="entry name" value="MFS_MefA_like"/>
    <property type="match status" value="1"/>
</dbReference>
<dbReference type="InterPro" id="IPR010290">
    <property type="entry name" value="TM_effector"/>
</dbReference>
<dbReference type="Gene3D" id="1.20.1250.20">
    <property type="entry name" value="MFS general substrate transporter like domains"/>
    <property type="match status" value="1"/>
</dbReference>
<dbReference type="Pfam" id="PF05977">
    <property type="entry name" value="MFS_3"/>
    <property type="match status" value="1"/>
</dbReference>
<dbReference type="eggNOG" id="COG2211">
    <property type="taxonomic scope" value="Bacteria"/>
</dbReference>
<evidence type="ECO:0000256" key="7">
    <source>
        <dbReference type="SAM" id="Phobius"/>
    </source>
</evidence>
<gene>
    <name evidence="8" type="ORF">BA70_16825</name>
</gene>
<keyword evidence="5 7" id="KW-1133">Transmembrane helix</keyword>
<dbReference type="SUPFAM" id="SSF103473">
    <property type="entry name" value="MFS general substrate transporter"/>
    <property type="match status" value="1"/>
</dbReference>
<feature type="transmembrane region" description="Helical" evidence="7">
    <location>
        <begin position="280"/>
        <end position="297"/>
    </location>
</feature>
<evidence type="ECO:0000256" key="1">
    <source>
        <dbReference type="ARBA" id="ARBA00004651"/>
    </source>
</evidence>
<dbReference type="PANTHER" id="PTHR23513:SF19">
    <property type="entry name" value="MAJOR FACILITATOR SUPERFAMILY (MFS) PROFILE DOMAIN-CONTAINING PROTEIN"/>
    <property type="match status" value="1"/>
</dbReference>
<dbReference type="GO" id="GO:0005886">
    <property type="term" value="C:plasma membrane"/>
    <property type="evidence" value="ECO:0007669"/>
    <property type="project" value="UniProtKB-SubCell"/>
</dbReference>
<proteinExistence type="predicted"/>
<evidence type="ECO:0000313" key="8">
    <source>
        <dbReference type="EMBL" id="KEP26885.1"/>
    </source>
</evidence>
<feature type="transmembrane region" description="Helical" evidence="7">
    <location>
        <begin position="12"/>
        <end position="31"/>
    </location>
</feature>
<feature type="transmembrane region" description="Helical" evidence="7">
    <location>
        <begin position="73"/>
        <end position="91"/>
    </location>
</feature>
<feature type="transmembrane region" description="Helical" evidence="7">
    <location>
        <begin position="370"/>
        <end position="393"/>
    </location>
</feature>
<keyword evidence="6 7" id="KW-0472">Membrane</keyword>
<keyword evidence="2" id="KW-0813">Transport</keyword>
<organism evidence="8 9">
    <name type="scientific">Bacillus zhangzhouensis</name>
    <dbReference type="NCBI Taxonomy" id="1178540"/>
    <lineage>
        <taxon>Bacteria</taxon>
        <taxon>Bacillati</taxon>
        <taxon>Bacillota</taxon>
        <taxon>Bacilli</taxon>
        <taxon>Bacillales</taxon>
        <taxon>Bacillaceae</taxon>
        <taxon>Bacillus</taxon>
    </lineage>
</organism>
<protein>
    <submittedName>
        <fullName evidence="8">Permease</fullName>
    </submittedName>
</protein>
<feature type="transmembrane region" description="Helical" evidence="7">
    <location>
        <begin position="341"/>
        <end position="364"/>
    </location>
</feature>
<sequence length="400" mass="44848">MGNKFWFYTGSKSLLMLSDILFVMTITFVIYQDTQSVAYAAVFPLIRTLCQLLAGLISPVLTDRFQAYRLLKWVPLLRLGMFIVFTAQFHFFQQHMVWLFGALILISITGGFISPLLQAIMPMLVPANQLVKANSTASIFHQMVQIAGYSFTGMLVLFIGPFYLLGITCLMIVLSYLFFMPVFPLLKQEDVDRKANKLNSFKDGWTVIWKNKTVRTLTFMDVCENIAGAVWIGAITLAFVTHDLKESEDWWGFINAAYYTGAIIGGLLAAWMSRFIQRQLLLFMAAGSFIYAVLTILFALNSLPWLALVLCILMGPAYQIRDVSQQTILQTETPVRDLSKVYSAHYVLSSVSVGLSIFFVGMIADAFGARFVYLLGGLFVLICSGIAILAFMVQKKRAAV</sequence>
<comment type="subcellular location">
    <subcellularLocation>
        <location evidence="1">Cell membrane</location>
        <topology evidence="1">Multi-pass membrane protein</topology>
    </subcellularLocation>
</comment>
<evidence type="ECO:0000256" key="5">
    <source>
        <dbReference type="ARBA" id="ARBA00022989"/>
    </source>
</evidence>
<evidence type="ECO:0000256" key="6">
    <source>
        <dbReference type="ARBA" id="ARBA00023136"/>
    </source>
</evidence>
<dbReference type="InterPro" id="IPR036259">
    <property type="entry name" value="MFS_trans_sf"/>
</dbReference>
<dbReference type="PANTHER" id="PTHR23513">
    <property type="entry name" value="INTEGRAL MEMBRANE EFFLUX PROTEIN-RELATED"/>
    <property type="match status" value="1"/>
</dbReference>
<feature type="transmembrane region" description="Helical" evidence="7">
    <location>
        <begin position="97"/>
        <end position="117"/>
    </location>
</feature>
<accession>A0A081LCA9</accession>
<feature type="transmembrane region" description="Helical" evidence="7">
    <location>
        <begin position="138"/>
        <end position="159"/>
    </location>
</feature>
<feature type="transmembrane region" description="Helical" evidence="7">
    <location>
        <begin position="37"/>
        <end position="61"/>
    </location>
</feature>
<feature type="transmembrane region" description="Helical" evidence="7">
    <location>
        <begin position="253"/>
        <end position="273"/>
    </location>
</feature>